<dbReference type="RefSeq" id="WP_218134849.1">
    <property type="nucleotide sequence ID" value="NZ_FNON01000004.1"/>
</dbReference>
<dbReference type="Proteomes" id="UP000199515">
    <property type="component" value="Unassembled WGS sequence"/>
</dbReference>
<evidence type="ECO:0000313" key="7">
    <source>
        <dbReference type="Proteomes" id="UP000199515"/>
    </source>
</evidence>
<evidence type="ECO:0000256" key="2">
    <source>
        <dbReference type="ARBA" id="ARBA00022692"/>
    </source>
</evidence>
<dbReference type="GO" id="GO:0016020">
    <property type="term" value="C:membrane"/>
    <property type="evidence" value="ECO:0007669"/>
    <property type="project" value="UniProtKB-SubCell"/>
</dbReference>
<gene>
    <name evidence="6" type="ORF">SAMN05421504_104403</name>
</gene>
<feature type="transmembrane region" description="Helical" evidence="5">
    <location>
        <begin position="68"/>
        <end position="88"/>
    </location>
</feature>
<comment type="subcellular location">
    <subcellularLocation>
        <location evidence="1">Membrane</location>
        <topology evidence="1">Multi-pass membrane protein</topology>
    </subcellularLocation>
</comment>
<evidence type="ECO:0000256" key="3">
    <source>
        <dbReference type="ARBA" id="ARBA00022989"/>
    </source>
</evidence>
<reference evidence="6 7" key="1">
    <citation type="submission" date="2016-10" db="EMBL/GenBank/DDBJ databases">
        <authorList>
            <person name="de Groot N.N."/>
        </authorList>
    </citation>
    <scope>NUCLEOTIDE SEQUENCE [LARGE SCALE GENOMIC DNA]</scope>
    <source>
        <strain evidence="6 7">CPCC 202699</strain>
    </source>
</reference>
<evidence type="ECO:0000256" key="5">
    <source>
        <dbReference type="SAM" id="Phobius"/>
    </source>
</evidence>
<sequence length="115" mass="11776">MAYVIVTLIAAIANLGAAVADWSRAKFVLANSAELGISERWVPYLAAPKAAGALGLVAGLLGFRPLGFAAAVGLIFFFIGAVVVHVRARVFHNLGYSCCFLALAAGSAVLAAAGW</sequence>
<feature type="transmembrane region" description="Helical" evidence="5">
    <location>
        <begin position="94"/>
        <end position="113"/>
    </location>
</feature>
<name>A0A1H3GUM8_9PSEU</name>
<dbReference type="STRING" id="589385.SAMN05421504_104403"/>
<keyword evidence="3 5" id="KW-1133">Transmembrane helix</keyword>
<dbReference type="Pfam" id="PF13564">
    <property type="entry name" value="DoxX_2"/>
    <property type="match status" value="1"/>
</dbReference>
<dbReference type="EMBL" id="FNON01000004">
    <property type="protein sequence ID" value="SDY06817.1"/>
    <property type="molecule type" value="Genomic_DNA"/>
</dbReference>
<evidence type="ECO:0000256" key="4">
    <source>
        <dbReference type="ARBA" id="ARBA00023136"/>
    </source>
</evidence>
<protein>
    <submittedName>
        <fullName evidence="6">DoxX-like family protein</fullName>
    </submittedName>
</protein>
<dbReference type="AlphaFoldDB" id="A0A1H3GUM8"/>
<keyword evidence="4 5" id="KW-0472">Membrane</keyword>
<accession>A0A1H3GUM8</accession>
<dbReference type="InterPro" id="IPR032808">
    <property type="entry name" value="DoxX"/>
</dbReference>
<proteinExistence type="predicted"/>
<evidence type="ECO:0000313" key="6">
    <source>
        <dbReference type="EMBL" id="SDY06817.1"/>
    </source>
</evidence>
<organism evidence="6 7">
    <name type="scientific">Amycolatopsis xylanica</name>
    <dbReference type="NCBI Taxonomy" id="589385"/>
    <lineage>
        <taxon>Bacteria</taxon>
        <taxon>Bacillati</taxon>
        <taxon>Actinomycetota</taxon>
        <taxon>Actinomycetes</taxon>
        <taxon>Pseudonocardiales</taxon>
        <taxon>Pseudonocardiaceae</taxon>
        <taxon>Amycolatopsis</taxon>
    </lineage>
</organism>
<keyword evidence="2 5" id="KW-0812">Transmembrane</keyword>
<evidence type="ECO:0000256" key="1">
    <source>
        <dbReference type="ARBA" id="ARBA00004141"/>
    </source>
</evidence>
<keyword evidence="7" id="KW-1185">Reference proteome</keyword>